<gene>
    <name evidence="2" type="ORF">HNR61_002788</name>
</gene>
<dbReference type="InterPro" id="IPR053521">
    <property type="entry name" value="McjB-like"/>
</dbReference>
<dbReference type="Pfam" id="PF13471">
    <property type="entry name" value="Transglut_core3"/>
    <property type="match status" value="1"/>
</dbReference>
<reference evidence="2 3" key="1">
    <citation type="submission" date="2020-08" db="EMBL/GenBank/DDBJ databases">
        <title>Genomic Encyclopedia of Type Strains, Phase IV (KMG-IV): sequencing the most valuable type-strain genomes for metagenomic binning, comparative biology and taxonomic classification.</title>
        <authorList>
            <person name="Goeker M."/>
        </authorList>
    </citation>
    <scope>NUCLEOTIDE SEQUENCE [LARGE SCALE GENOMIC DNA]</scope>
    <source>
        <strain evidence="2 3">DSM 44197</strain>
    </source>
</reference>
<dbReference type="RefSeq" id="WP_182843528.1">
    <property type="nucleotide sequence ID" value="NZ_BAAALP010000009.1"/>
</dbReference>
<evidence type="ECO:0000313" key="2">
    <source>
        <dbReference type="EMBL" id="MBA8951157.1"/>
    </source>
</evidence>
<protein>
    <recommendedName>
        <fullName evidence="1">Microcin J25-processing protein McjB C-terminal domain-containing protein</fullName>
    </recommendedName>
</protein>
<evidence type="ECO:0000259" key="1">
    <source>
        <dbReference type="Pfam" id="PF13471"/>
    </source>
</evidence>
<dbReference type="Proteomes" id="UP000572680">
    <property type="component" value="Unassembled WGS sequence"/>
</dbReference>
<evidence type="ECO:0000313" key="3">
    <source>
        <dbReference type="Proteomes" id="UP000572680"/>
    </source>
</evidence>
<feature type="domain" description="Microcin J25-processing protein McjB C-terminal" evidence="1">
    <location>
        <begin position="21"/>
        <end position="134"/>
    </location>
</feature>
<comment type="caution">
    <text evidence="2">The sequence shown here is derived from an EMBL/GenBank/DDBJ whole genome shotgun (WGS) entry which is preliminary data.</text>
</comment>
<sequence length="145" mass="15139">MTTPAALDDRAALPPVRRAAALAAVGLARPLTLLPPHRLRTVLTLLRRGAAPAGHAHAAAARQAVTTVSLTCLGPQGCLPRSLATVLLCRMAGRWPTWCVGVRVTPPFGAHAWVEAEGRLVGEGVPEGYFTTLITVPPHPGASPR</sequence>
<dbReference type="EMBL" id="JACJIA010000003">
    <property type="protein sequence ID" value="MBA8951157.1"/>
    <property type="molecule type" value="Genomic_DNA"/>
</dbReference>
<dbReference type="InterPro" id="IPR032708">
    <property type="entry name" value="McjB_C"/>
</dbReference>
<dbReference type="NCBIfam" id="NF033537">
    <property type="entry name" value="lasso_biosyn_B2"/>
    <property type="match status" value="1"/>
</dbReference>
<proteinExistence type="predicted"/>
<accession>A0A7W3LN44</accession>
<organism evidence="2 3">
    <name type="scientific">Actinomadura namibiensis</name>
    <dbReference type="NCBI Taxonomy" id="182080"/>
    <lineage>
        <taxon>Bacteria</taxon>
        <taxon>Bacillati</taxon>
        <taxon>Actinomycetota</taxon>
        <taxon>Actinomycetes</taxon>
        <taxon>Streptosporangiales</taxon>
        <taxon>Thermomonosporaceae</taxon>
        <taxon>Actinomadura</taxon>
    </lineage>
</organism>
<keyword evidence="3" id="KW-1185">Reference proteome</keyword>
<dbReference type="AlphaFoldDB" id="A0A7W3LN44"/>
<name>A0A7W3LN44_ACTNM</name>